<proteinExistence type="predicted"/>
<evidence type="ECO:0000313" key="2">
    <source>
        <dbReference type="Proteomes" id="UP000019140"/>
    </source>
</evidence>
<dbReference type="EMBL" id="AZHX01002706">
    <property type="protein sequence ID" value="ETW93161.1"/>
    <property type="molecule type" value="Genomic_DNA"/>
</dbReference>
<dbReference type="PANTHER" id="PTHR35271">
    <property type="entry name" value="ABC TRANSPORTER, SUBSTRATE-BINDING LIPOPROTEIN-RELATED"/>
    <property type="match status" value="1"/>
</dbReference>
<dbReference type="AlphaFoldDB" id="W4L723"/>
<dbReference type="Gene3D" id="3.40.50.2300">
    <property type="match status" value="2"/>
</dbReference>
<accession>W4L723</accession>
<dbReference type="PATRIC" id="fig|1429439.4.peg.8460"/>
<comment type="caution">
    <text evidence="1">The sequence shown here is derived from an EMBL/GenBank/DDBJ whole genome shotgun (WGS) entry which is preliminary data.</text>
</comment>
<dbReference type="HOGENOM" id="CLU_853915_0_0_7"/>
<organism evidence="1 2">
    <name type="scientific">Candidatus Entotheonella gemina</name>
    <dbReference type="NCBI Taxonomy" id="1429439"/>
    <lineage>
        <taxon>Bacteria</taxon>
        <taxon>Pseudomonadati</taxon>
        <taxon>Nitrospinota/Tectimicrobiota group</taxon>
        <taxon>Candidatus Tectimicrobiota</taxon>
        <taxon>Candidatus Entotheonellia</taxon>
        <taxon>Candidatus Entotheonellales</taxon>
        <taxon>Candidatus Entotheonellaceae</taxon>
        <taxon>Candidatus Entotheonella</taxon>
    </lineage>
</organism>
<evidence type="ECO:0000313" key="1">
    <source>
        <dbReference type="EMBL" id="ETW93161.1"/>
    </source>
</evidence>
<feature type="non-terminal residue" evidence="1">
    <location>
        <position position="1"/>
    </location>
</feature>
<protein>
    <recommendedName>
        <fullName evidence="3">Sugar ABC transporter substrate-binding protein</fullName>
    </recommendedName>
</protein>
<keyword evidence="2" id="KW-1185">Reference proteome</keyword>
<reference evidence="1 2" key="1">
    <citation type="journal article" date="2014" name="Nature">
        <title>An environmental bacterial taxon with a large and distinct metabolic repertoire.</title>
        <authorList>
            <person name="Wilson M.C."/>
            <person name="Mori T."/>
            <person name="Ruckert C."/>
            <person name="Uria A.R."/>
            <person name="Helf M.J."/>
            <person name="Takada K."/>
            <person name="Gernert C."/>
            <person name="Steffens U.A."/>
            <person name="Heycke N."/>
            <person name="Schmitt S."/>
            <person name="Rinke C."/>
            <person name="Helfrich E.J."/>
            <person name="Brachmann A.O."/>
            <person name="Gurgui C."/>
            <person name="Wakimoto T."/>
            <person name="Kracht M."/>
            <person name="Crusemann M."/>
            <person name="Hentschel U."/>
            <person name="Abe I."/>
            <person name="Matsunaga S."/>
            <person name="Kalinowski J."/>
            <person name="Takeyama H."/>
            <person name="Piel J."/>
        </authorList>
    </citation>
    <scope>NUCLEOTIDE SEQUENCE [LARGE SCALE GENOMIC DNA]</scope>
    <source>
        <strain evidence="2">TSY2</strain>
    </source>
</reference>
<dbReference type="InterPro" id="IPR007487">
    <property type="entry name" value="ABC_transpt-TYRBP-like"/>
</dbReference>
<dbReference type="Pfam" id="PF04392">
    <property type="entry name" value="ABC_sub_bind"/>
    <property type="match status" value="1"/>
</dbReference>
<dbReference type="Proteomes" id="UP000019140">
    <property type="component" value="Unassembled WGS sequence"/>
</dbReference>
<dbReference type="PANTHER" id="PTHR35271:SF1">
    <property type="entry name" value="ABC TRANSPORTER, SUBSTRATE-BINDING LIPOPROTEIN"/>
    <property type="match status" value="1"/>
</dbReference>
<gene>
    <name evidence="1" type="ORF">ETSY2_51925</name>
</gene>
<name>W4L723_9BACT</name>
<evidence type="ECO:0008006" key="3">
    <source>
        <dbReference type="Google" id="ProtNLM"/>
    </source>
</evidence>
<sequence>TTLVLAVLCTPLAAMGERPTVLIIASYHKEYLWQANYQAGIMEKLGTDYQVDIFEMDTKRLPKSEYKKRAQLAWEYYEKVQPELVFLGDDNALRYLTPKFAETDTPVVYLGINNNPKKYGASDKKNITGVLERPLYKQSIKMLQVLLDKKPRNVMFLFDDGVTTRAVVSMTFRNKTKLRIHGVPVQVKRVGTLKRWQETVLSAKEDGFDAIVTGGYNTIKDEQGQHVPITQIGQWTNAHTPVPMFSFWSFSVAADQTIGGLVLFGKSQGEKAGELALRILKEGVSPGEIRPAVSEKGRYFFSQTQLKKWGLTLPESIASKAEYVD</sequence>